<evidence type="ECO:0000313" key="4">
    <source>
        <dbReference type="Proteomes" id="UP000054466"/>
    </source>
</evidence>
<feature type="transmembrane region" description="Helical" evidence="1">
    <location>
        <begin position="310"/>
        <end position="331"/>
    </location>
</feature>
<dbReference type="GeneID" id="27345048"/>
<dbReference type="Proteomes" id="UP000054466">
    <property type="component" value="Unassembled WGS sequence"/>
</dbReference>
<organism evidence="3 4">
    <name type="scientific">Cladophialophora immunda</name>
    <dbReference type="NCBI Taxonomy" id="569365"/>
    <lineage>
        <taxon>Eukaryota</taxon>
        <taxon>Fungi</taxon>
        <taxon>Dikarya</taxon>
        <taxon>Ascomycota</taxon>
        <taxon>Pezizomycotina</taxon>
        <taxon>Eurotiomycetes</taxon>
        <taxon>Chaetothyriomycetidae</taxon>
        <taxon>Chaetothyriales</taxon>
        <taxon>Herpotrichiellaceae</taxon>
        <taxon>Cladophialophora</taxon>
    </lineage>
</organism>
<dbReference type="VEuPathDB" id="FungiDB:PV07_05854"/>
<feature type="transmembrane region" description="Helical" evidence="1">
    <location>
        <begin position="351"/>
        <end position="374"/>
    </location>
</feature>
<keyword evidence="4" id="KW-1185">Reference proteome</keyword>
<sequence>MPIQYQIGPFRAPLLPDEESISSTAPSKLSHRSDALPDRAPFLLRTDSFGSTITSSKTSYHAEPQPVRAPFHLLRTNSRRSVIPEKTSYHSLHAELGDKREEDFWQHTRKSFFLKIGAVFVLLQLLFLGNLSYLYGSLWGSNSRVSSLNVLWLDLDGGVIGDSVNSAYESLQGLDFPSLEKPSESELHSVSEAVDAVRSGSYWAAFVVNANASARLSRALTGGQAAQTYQPSDALTYIWNEVRYPPFSDEALMSNFELLAQAAEQEYHHRRGQTALRNLDRNNSAAVQVLFHPIGISAMNIMETTNPTRLLYNTATMVMPVLEQFFFVLILNGLSDELGIYKNVPATTTGIFRVAFAFGYTLLSALGMTGYIWAFRETWSVDGKQFGLTWMTFWLLHTVHFVVVDTAAAFWPVPVMPFFILTWIVLNLSSSVSPLELNPTFYHWGYALPDNEAYSLLTDIWSHGAVPVLHRALPILFAWLLVGASAAIFGHFRRCRHARQK</sequence>
<dbReference type="GO" id="GO:0016020">
    <property type="term" value="C:membrane"/>
    <property type="evidence" value="ECO:0007669"/>
    <property type="project" value="TreeGrafter"/>
</dbReference>
<name>A0A0D2CG56_9EURO</name>
<protein>
    <recommendedName>
        <fullName evidence="2">DUF3533 domain-containing protein</fullName>
    </recommendedName>
</protein>
<accession>A0A0D2CG56</accession>
<reference evidence="3 4" key="1">
    <citation type="submission" date="2015-01" db="EMBL/GenBank/DDBJ databases">
        <title>The Genome Sequence of Cladophialophora immunda CBS83496.</title>
        <authorList>
            <consortium name="The Broad Institute Genomics Platform"/>
            <person name="Cuomo C."/>
            <person name="de Hoog S."/>
            <person name="Gorbushina A."/>
            <person name="Stielow B."/>
            <person name="Teixiera M."/>
            <person name="Abouelleil A."/>
            <person name="Chapman S.B."/>
            <person name="Priest M."/>
            <person name="Young S.K."/>
            <person name="Wortman J."/>
            <person name="Nusbaum C."/>
            <person name="Birren B."/>
        </authorList>
    </citation>
    <scope>NUCLEOTIDE SEQUENCE [LARGE SCALE GENOMIC DNA]</scope>
    <source>
        <strain evidence="3 4">CBS 83496</strain>
    </source>
</reference>
<dbReference type="Pfam" id="PF12051">
    <property type="entry name" value="DUF3533"/>
    <property type="match status" value="1"/>
</dbReference>
<evidence type="ECO:0000313" key="3">
    <source>
        <dbReference type="EMBL" id="KIW30078.1"/>
    </source>
</evidence>
<dbReference type="HOGENOM" id="CLU_035734_1_1_1"/>
<dbReference type="AlphaFoldDB" id="A0A0D2CG56"/>
<dbReference type="PANTHER" id="PTHR34814:SF2">
    <property type="entry name" value="DUF3533 DOMAIN-CONTAINING PROTEIN"/>
    <property type="match status" value="1"/>
</dbReference>
<dbReference type="EMBL" id="KN847042">
    <property type="protein sequence ID" value="KIW30078.1"/>
    <property type="molecule type" value="Genomic_DNA"/>
</dbReference>
<dbReference type="OrthoDB" id="2140105at2759"/>
<gene>
    <name evidence="3" type="ORF">PV07_05854</name>
</gene>
<feature type="transmembrane region" description="Helical" evidence="1">
    <location>
        <begin position="386"/>
        <end position="411"/>
    </location>
</feature>
<dbReference type="InterPro" id="IPR053001">
    <property type="entry name" value="MNNG_permease-like"/>
</dbReference>
<keyword evidence="1" id="KW-1133">Transmembrane helix</keyword>
<dbReference type="STRING" id="569365.A0A0D2CG56"/>
<feature type="transmembrane region" description="Helical" evidence="1">
    <location>
        <begin position="112"/>
        <end position="135"/>
    </location>
</feature>
<dbReference type="InterPro" id="IPR022703">
    <property type="entry name" value="DUF3533"/>
</dbReference>
<keyword evidence="1" id="KW-0472">Membrane</keyword>
<feature type="domain" description="DUF3533" evidence="2">
    <location>
        <begin position="120"/>
        <end position="482"/>
    </location>
</feature>
<keyword evidence="1" id="KW-0812">Transmembrane</keyword>
<evidence type="ECO:0000256" key="1">
    <source>
        <dbReference type="SAM" id="Phobius"/>
    </source>
</evidence>
<dbReference type="RefSeq" id="XP_016250294.1">
    <property type="nucleotide sequence ID" value="XM_016392775.1"/>
</dbReference>
<dbReference type="PANTHER" id="PTHR34814">
    <property type="entry name" value="NITROSOGUANIDINE RESISTANCE PROTEIN SNG1"/>
    <property type="match status" value="1"/>
</dbReference>
<evidence type="ECO:0000259" key="2">
    <source>
        <dbReference type="Pfam" id="PF12051"/>
    </source>
</evidence>
<proteinExistence type="predicted"/>
<feature type="transmembrane region" description="Helical" evidence="1">
    <location>
        <begin position="472"/>
        <end position="492"/>
    </location>
</feature>